<dbReference type="Pfam" id="PF00201">
    <property type="entry name" value="UDPGT"/>
    <property type="match status" value="1"/>
</dbReference>
<evidence type="ECO:0000256" key="1">
    <source>
        <dbReference type="ARBA" id="ARBA00009995"/>
    </source>
</evidence>
<keyword evidence="5" id="KW-0812">Transmembrane</keyword>
<dbReference type="KEGG" id="tnl:113504251"/>
<protein>
    <recommendedName>
        <fullName evidence="5">UDP-glucuronosyltransferase</fullName>
        <ecNumber evidence="5">2.4.1.17</ecNumber>
    </recommendedName>
</protein>
<dbReference type="InterPro" id="IPR035595">
    <property type="entry name" value="UDP_glycos_trans_CS"/>
</dbReference>
<feature type="transmembrane region" description="Helical" evidence="5">
    <location>
        <begin position="483"/>
        <end position="506"/>
    </location>
</feature>
<keyword evidence="5" id="KW-0472">Membrane</keyword>
<dbReference type="GO" id="GO:0016020">
    <property type="term" value="C:membrane"/>
    <property type="evidence" value="ECO:0007669"/>
    <property type="project" value="UniProtKB-SubCell"/>
</dbReference>
<dbReference type="AlphaFoldDB" id="A0A7E5WQ17"/>
<gene>
    <name evidence="7" type="primary">LOC113504251</name>
</gene>
<dbReference type="FunFam" id="3.40.50.2000:FF:000050">
    <property type="entry name" value="UDP-glucuronosyltransferase"/>
    <property type="match status" value="1"/>
</dbReference>
<keyword evidence="5" id="KW-1133">Transmembrane helix</keyword>
<dbReference type="PROSITE" id="PS00375">
    <property type="entry name" value="UDPGT"/>
    <property type="match status" value="1"/>
</dbReference>
<comment type="catalytic activity">
    <reaction evidence="5">
        <text>glucuronate acceptor + UDP-alpha-D-glucuronate = acceptor beta-D-glucuronoside + UDP + H(+)</text>
        <dbReference type="Rhea" id="RHEA:21032"/>
        <dbReference type="ChEBI" id="CHEBI:15378"/>
        <dbReference type="ChEBI" id="CHEBI:58052"/>
        <dbReference type="ChEBI" id="CHEBI:58223"/>
        <dbReference type="ChEBI" id="CHEBI:132367"/>
        <dbReference type="ChEBI" id="CHEBI:132368"/>
        <dbReference type="EC" id="2.4.1.17"/>
    </reaction>
</comment>
<dbReference type="SUPFAM" id="SSF53756">
    <property type="entry name" value="UDP-Glycosyltransferase/glycogen phosphorylase"/>
    <property type="match status" value="1"/>
</dbReference>
<keyword evidence="6" id="KW-1185">Reference proteome</keyword>
<dbReference type="InterPro" id="IPR002213">
    <property type="entry name" value="UDP_glucos_trans"/>
</dbReference>
<accession>A0A7E5WQ17</accession>
<organism evidence="6 7">
    <name type="scientific">Trichoplusia ni</name>
    <name type="common">Cabbage looper</name>
    <dbReference type="NCBI Taxonomy" id="7111"/>
    <lineage>
        <taxon>Eukaryota</taxon>
        <taxon>Metazoa</taxon>
        <taxon>Ecdysozoa</taxon>
        <taxon>Arthropoda</taxon>
        <taxon>Hexapoda</taxon>
        <taxon>Insecta</taxon>
        <taxon>Pterygota</taxon>
        <taxon>Neoptera</taxon>
        <taxon>Endopterygota</taxon>
        <taxon>Lepidoptera</taxon>
        <taxon>Glossata</taxon>
        <taxon>Ditrysia</taxon>
        <taxon>Noctuoidea</taxon>
        <taxon>Noctuidae</taxon>
        <taxon>Plusiinae</taxon>
        <taxon>Trichoplusia</taxon>
    </lineage>
</organism>
<dbReference type="Proteomes" id="UP000322000">
    <property type="component" value="Chromosome 21"/>
</dbReference>
<feature type="signal peptide" evidence="5">
    <location>
        <begin position="1"/>
        <end position="21"/>
    </location>
</feature>
<dbReference type="Gene3D" id="3.40.50.2000">
    <property type="entry name" value="Glycogen Phosphorylase B"/>
    <property type="match status" value="2"/>
</dbReference>
<evidence type="ECO:0000256" key="4">
    <source>
        <dbReference type="RuleBase" id="RU003718"/>
    </source>
</evidence>
<feature type="chain" id="PRO_5029032663" description="UDP-glucuronosyltransferase" evidence="5">
    <location>
        <begin position="22"/>
        <end position="523"/>
    </location>
</feature>
<comment type="similarity">
    <text evidence="1 4">Belongs to the UDP-glycosyltransferase family.</text>
</comment>
<dbReference type="PANTHER" id="PTHR48043:SF159">
    <property type="entry name" value="EG:EG0003.4 PROTEIN-RELATED"/>
    <property type="match status" value="1"/>
</dbReference>
<dbReference type="CDD" id="cd03784">
    <property type="entry name" value="GT1_Gtf-like"/>
    <property type="match status" value="1"/>
</dbReference>
<dbReference type="EC" id="2.4.1.17" evidence="5"/>
<evidence type="ECO:0000313" key="7">
    <source>
        <dbReference type="RefSeq" id="XP_026742256.1"/>
    </source>
</evidence>
<reference evidence="7" key="1">
    <citation type="submission" date="2025-08" db="UniProtKB">
        <authorList>
            <consortium name="RefSeq"/>
        </authorList>
    </citation>
    <scope>IDENTIFICATION</scope>
</reference>
<evidence type="ECO:0000256" key="2">
    <source>
        <dbReference type="ARBA" id="ARBA00022676"/>
    </source>
</evidence>
<dbReference type="InterPro" id="IPR050271">
    <property type="entry name" value="UDP-glycosyltransferase"/>
</dbReference>
<dbReference type="PANTHER" id="PTHR48043">
    <property type="entry name" value="EG:EG0003.4 PROTEIN-RELATED"/>
    <property type="match status" value="1"/>
</dbReference>
<keyword evidence="3 4" id="KW-0808">Transferase</keyword>
<name>A0A7E5WQ17_TRINI</name>
<sequence>MLRTTLLIIACLQSTSLLVDSARILGIFPIPSLSHQVVFRALMLELAKRGHELVIITPNPALAKDRPQDNVTEIDTGQAYELIAEMMKQAAGLNQFKRGVVMDADAMISMDSAEGILQLVSFQFEFPEVKKLLEDKSQKFDLVFVEGISNYALIVSHIFKAPAILFSSFYGFPEHLETMGAVSWHPIYYPNFYRNKYKNLTIWEKIKETHLEYKIYQLVKKTQQFEDAMLKKNFGPDAPTIADLKKNVQMLFLNSHPIFNNNRPVPPSIIHLGALHLQPPKDIPQDLKSYLDSSTRGVVYVSFGTNVRPSQMDEDLLDAFLDGFEACPYDILWKFDGDNLKRIPKNVKIQKWFPQRDMLFHKNIKAFVTQGGLQSSDEAIDAAVPLVGIPMLGDQWYNVNKYVELGIGEQLDALTLTADILTSTIKKVIENKGYKENMVRVRNLMKDQPQTPLERAVWWTEHVLKHGGQHLRAPTFNITWSEYFMTDVMLTLLSVLAALITIVLFLSCKLWRAIKGPVKVKQS</sequence>
<evidence type="ECO:0000313" key="6">
    <source>
        <dbReference type="Proteomes" id="UP000322000"/>
    </source>
</evidence>
<dbReference type="GO" id="GO:0015020">
    <property type="term" value="F:glucuronosyltransferase activity"/>
    <property type="evidence" value="ECO:0007669"/>
    <property type="project" value="UniProtKB-EC"/>
</dbReference>
<evidence type="ECO:0000256" key="3">
    <source>
        <dbReference type="ARBA" id="ARBA00022679"/>
    </source>
</evidence>
<dbReference type="OrthoDB" id="5835829at2759"/>
<proteinExistence type="inferred from homology"/>
<dbReference type="GeneID" id="113504251"/>
<evidence type="ECO:0000256" key="5">
    <source>
        <dbReference type="RuleBase" id="RU362059"/>
    </source>
</evidence>
<dbReference type="InParanoid" id="A0A7E5WQ17"/>
<keyword evidence="2 4" id="KW-0328">Glycosyltransferase</keyword>
<dbReference type="RefSeq" id="XP_026742256.1">
    <property type="nucleotide sequence ID" value="XM_026886455.1"/>
</dbReference>
<keyword evidence="5" id="KW-0732">Signal</keyword>
<comment type="subcellular location">
    <subcellularLocation>
        <location evidence="5">Membrane</location>
        <topology evidence="5">Single-pass membrane protein</topology>
    </subcellularLocation>
</comment>